<organism evidence="1 2">
    <name type="scientific">Novosphingobium lindaniclasticum LE124</name>
    <dbReference type="NCBI Taxonomy" id="1096930"/>
    <lineage>
        <taxon>Bacteria</taxon>
        <taxon>Pseudomonadati</taxon>
        <taxon>Pseudomonadota</taxon>
        <taxon>Alphaproteobacteria</taxon>
        <taxon>Sphingomonadales</taxon>
        <taxon>Sphingomonadaceae</taxon>
        <taxon>Novosphingobium</taxon>
    </lineage>
</organism>
<evidence type="ECO:0000313" key="1">
    <source>
        <dbReference type="EMBL" id="EQB08776.1"/>
    </source>
</evidence>
<keyword evidence="2" id="KW-1185">Reference proteome</keyword>
<name>T0GXS1_9SPHN</name>
<accession>T0GXS1</accession>
<comment type="caution">
    <text evidence="1">The sequence shown here is derived from an EMBL/GenBank/DDBJ whole genome shotgun (WGS) entry which is preliminary data.</text>
</comment>
<dbReference type="EMBL" id="ATHL01000141">
    <property type="protein sequence ID" value="EQB08776.1"/>
    <property type="molecule type" value="Genomic_DNA"/>
</dbReference>
<protein>
    <submittedName>
        <fullName evidence="1">Uncharacterized protein</fullName>
    </submittedName>
</protein>
<sequence length="34" mass="3924">MLLFLAQDIALLIVVDKEPLMENIVHLVEQSWTT</sequence>
<dbReference type="Proteomes" id="UP000015527">
    <property type="component" value="Unassembled WGS sequence"/>
</dbReference>
<dbReference type="AlphaFoldDB" id="T0GXS1"/>
<evidence type="ECO:0000313" key="2">
    <source>
        <dbReference type="Proteomes" id="UP000015527"/>
    </source>
</evidence>
<reference evidence="1 2" key="1">
    <citation type="journal article" date="2013" name="Genome Announc.">
        <title>Genome Sequence of Novosphingobium lindaniclasticum LE124T, Isolated from a Hexachlorocyclohexane Dumpsite.</title>
        <authorList>
            <person name="Saxena A."/>
            <person name="Nayyar N."/>
            <person name="Sangwan N."/>
            <person name="Kumari R."/>
            <person name="Khurana J.P."/>
            <person name="Lal R."/>
        </authorList>
    </citation>
    <scope>NUCLEOTIDE SEQUENCE [LARGE SCALE GENOMIC DNA]</scope>
    <source>
        <strain evidence="1 2">LE124</strain>
    </source>
</reference>
<gene>
    <name evidence="1" type="ORF">L284_20830</name>
</gene>
<proteinExistence type="predicted"/>